<evidence type="ECO:0000256" key="1">
    <source>
        <dbReference type="SAM" id="SignalP"/>
    </source>
</evidence>
<feature type="chain" id="PRO_5045620275" description="TonB C-terminal domain-containing protein" evidence="1">
    <location>
        <begin position="26"/>
        <end position="376"/>
    </location>
</feature>
<reference evidence="2 3" key="1">
    <citation type="submission" date="2021-08" db="EMBL/GenBank/DDBJ databases">
        <title>Comparative Genomics Analysis of the Genus Qipengyuania Reveals Extensive Genetic Diversity and Metabolic Versatility, Including the Description of Fifteen Novel Species.</title>
        <authorList>
            <person name="Liu Y."/>
        </authorList>
    </citation>
    <scope>NUCLEOTIDE SEQUENCE [LARGE SCALE GENOMIC DNA]</scope>
    <source>
        <strain evidence="2 3">1NDH1</strain>
    </source>
</reference>
<accession>A0ABX9A3F5</accession>
<evidence type="ECO:0000313" key="2">
    <source>
        <dbReference type="EMBL" id="QZD95807.1"/>
    </source>
</evidence>
<dbReference type="EMBL" id="CP081294">
    <property type="protein sequence ID" value="QZD95807.1"/>
    <property type="molecule type" value="Genomic_DNA"/>
</dbReference>
<organism evidence="2 3">
    <name type="scientific">Qipengyuania gelatinilytica</name>
    <dbReference type="NCBI Taxonomy" id="2867231"/>
    <lineage>
        <taxon>Bacteria</taxon>
        <taxon>Pseudomonadati</taxon>
        <taxon>Pseudomonadota</taxon>
        <taxon>Alphaproteobacteria</taxon>
        <taxon>Sphingomonadales</taxon>
        <taxon>Erythrobacteraceae</taxon>
        <taxon>Qipengyuania</taxon>
    </lineage>
</organism>
<dbReference type="RefSeq" id="WP_221431534.1">
    <property type="nucleotide sequence ID" value="NZ_CP081294.1"/>
</dbReference>
<evidence type="ECO:0000313" key="3">
    <source>
        <dbReference type="Proteomes" id="UP000824321"/>
    </source>
</evidence>
<sequence>MSKRVAPFRILAALLVGGAISSAYAQETQEGQGEVLSGPPPKVRTVELITGQPEATSSNVPLSGAGKISMPLDTKGLEFGLNVPPGHMELGVKVWFDAAGKATDCSFARYDNLGSYDRRRYFQSYKVLREQICAQALENWSFELADWYGAKVDRGFATVDFRLTPTVKLAEPLEATRYLPAASIRVDYWVREGEEPTCKVRTALTDPAQAAAICEFVLADPENNLMPMKEGRPTPFRSTRPLLIDWSETSLKILPRPSFKNLDVTSLLYRRLDRELPDGSLQDIAAINFESRLSTRDNPAWRTTDPNWRGRTLSLLGIDDKGRVRTCVPLRTSGSALVDNGVCAAMVRKSRAAKGKALAGQDYRYVVAPAVWKPAH</sequence>
<dbReference type="Proteomes" id="UP000824321">
    <property type="component" value="Chromosome"/>
</dbReference>
<proteinExistence type="predicted"/>
<feature type="signal peptide" evidence="1">
    <location>
        <begin position="1"/>
        <end position="25"/>
    </location>
</feature>
<gene>
    <name evidence="2" type="ORF">K3136_03550</name>
</gene>
<keyword evidence="3" id="KW-1185">Reference proteome</keyword>
<keyword evidence="1" id="KW-0732">Signal</keyword>
<protein>
    <recommendedName>
        <fullName evidence="4">TonB C-terminal domain-containing protein</fullName>
    </recommendedName>
</protein>
<name>A0ABX9A3F5_9SPHN</name>
<evidence type="ECO:0008006" key="4">
    <source>
        <dbReference type="Google" id="ProtNLM"/>
    </source>
</evidence>